<reference evidence="1" key="1">
    <citation type="submission" date="2018-02" db="EMBL/GenBank/DDBJ databases">
        <title>Rhizophora mucronata_Transcriptome.</title>
        <authorList>
            <person name="Meera S.P."/>
            <person name="Sreeshan A."/>
            <person name="Augustine A."/>
        </authorList>
    </citation>
    <scope>NUCLEOTIDE SEQUENCE</scope>
    <source>
        <tissue evidence="1">Leaf</tissue>
    </source>
</reference>
<name>A0A2P2NMG6_RHIMU</name>
<sequence>MENLISTPSPQKINLTIQLYNYTCKEARTGDLKKLCIK</sequence>
<dbReference type="EMBL" id="GGEC01063189">
    <property type="protein sequence ID" value="MBX43673.1"/>
    <property type="molecule type" value="Transcribed_RNA"/>
</dbReference>
<proteinExistence type="predicted"/>
<organism evidence="1">
    <name type="scientific">Rhizophora mucronata</name>
    <name type="common">Asiatic mangrove</name>
    <dbReference type="NCBI Taxonomy" id="61149"/>
    <lineage>
        <taxon>Eukaryota</taxon>
        <taxon>Viridiplantae</taxon>
        <taxon>Streptophyta</taxon>
        <taxon>Embryophyta</taxon>
        <taxon>Tracheophyta</taxon>
        <taxon>Spermatophyta</taxon>
        <taxon>Magnoliopsida</taxon>
        <taxon>eudicotyledons</taxon>
        <taxon>Gunneridae</taxon>
        <taxon>Pentapetalae</taxon>
        <taxon>rosids</taxon>
        <taxon>fabids</taxon>
        <taxon>Malpighiales</taxon>
        <taxon>Rhizophoraceae</taxon>
        <taxon>Rhizophora</taxon>
    </lineage>
</organism>
<protein>
    <submittedName>
        <fullName evidence="1">Uncharacterized protein</fullName>
    </submittedName>
</protein>
<dbReference type="AlphaFoldDB" id="A0A2P2NMG6"/>
<evidence type="ECO:0000313" key="1">
    <source>
        <dbReference type="EMBL" id="MBX43673.1"/>
    </source>
</evidence>
<accession>A0A2P2NMG6</accession>